<dbReference type="EMBL" id="JBFOLK010000010">
    <property type="protein sequence ID" value="KAL2481148.1"/>
    <property type="molecule type" value="Genomic_DNA"/>
</dbReference>
<comment type="pathway">
    <text evidence="4">Carbohydrate biosynthesis.</text>
</comment>
<evidence type="ECO:0000313" key="6">
    <source>
        <dbReference type="Proteomes" id="UP001604336"/>
    </source>
</evidence>
<accession>A0ABD1R068</accession>
<dbReference type="GO" id="GO:0016853">
    <property type="term" value="F:isomerase activity"/>
    <property type="evidence" value="ECO:0007669"/>
    <property type="project" value="UniProtKB-KW"/>
</dbReference>
<name>A0ABD1R068_9LAMI</name>
<keyword evidence="6" id="KW-1185">Reference proteome</keyword>
<dbReference type="InterPro" id="IPR035990">
    <property type="entry name" value="TIM_sf"/>
</dbReference>
<evidence type="ECO:0000256" key="1">
    <source>
        <dbReference type="ARBA" id="ARBA00007422"/>
    </source>
</evidence>
<proteinExistence type="inferred from homology"/>
<evidence type="ECO:0000256" key="4">
    <source>
        <dbReference type="ARBA" id="ARBA00024331"/>
    </source>
</evidence>
<dbReference type="Proteomes" id="UP001604336">
    <property type="component" value="Unassembled WGS sequence"/>
</dbReference>
<evidence type="ECO:0000313" key="5">
    <source>
        <dbReference type="EMBL" id="KAL2481148.1"/>
    </source>
</evidence>
<comment type="subunit">
    <text evidence="2">Homodimer.</text>
</comment>
<dbReference type="Pfam" id="PF00121">
    <property type="entry name" value="TIM"/>
    <property type="match status" value="1"/>
</dbReference>
<comment type="similarity">
    <text evidence="1">Belongs to the triosephosphate isomerase family.</text>
</comment>
<protein>
    <submittedName>
        <fullName evidence="5">WRKY transcription factor 44</fullName>
    </submittedName>
</protein>
<dbReference type="SUPFAM" id="SSF51351">
    <property type="entry name" value="Triosephosphate isomerase (TIM)"/>
    <property type="match status" value="1"/>
</dbReference>
<dbReference type="Gene3D" id="3.20.20.70">
    <property type="entry name" value="Aldolase class I"/>
    <property type="match status" value="1"/>
</dbReference>
<gene>
    <name evidence="5" type="ORF">Adt_34114</name>
</gene>
<dbReference type="InterPro" id="IPR013785">
    <property type="entry name" value="Aldolase_TIM"/>
</dbReference>
<evidence type="ECO:0000256" key="3">
    <source>
        <dbReference type="ARBA" id="ARBA00023235"/>
    </source>
</evidence>
<reference evidence="6" key="1">
    <citation type="submission" date="2024-07" db="EMBL/GenBank/DDBJ databases">
        <title>Two chromosome-level genome assemblies of Korean endemic species Abeliophyllum distichum and Forsythia ovata (Oleaceae).</title>
        <authorList>
            <person name="Jang H."/>
        </authorList>
    </citation>
    <scope>NUCLEOTIDE SEQUENCE [LARGE SCALE GENOMIC DNA]</scope>
</reference>
<dbReference type="InterPro" id="IPR000652">
    <property type="entry name" value="Triosephosphate_isomerase"/>
</dbReference>
<comment type="caution">
    <text evidence="5">The sequence shown here is derived from an EMBL/GenBank/DDBJ whole genome shotgun (WGS) entry which is preliminary data.</text>
</comment>
<dbReference type="AlphaFoldDB" id="A0ABD1R068"/>
<organism evidence="5 6">
    <name type="scientific">Abeliophyllum distichum</name>
    <dbReference type="NCBI Taxonomy" id="126358"/>
    <lineage>
        <taxon>Eukaryota</taxon>
        <taxon>Viridiplantae</taxon>
        <taxon>Streptophyta</taxon>
        <taxon>Embryophyta</taxon>
        <taxon>Tracheophyta</taxon>
        <taxon>Spermatophyta</taxon>
        <taxon>Magnoliopsida</taxon>
        <taxon>eudicotyledons</taxon>
        <taxon>Gunneridae</taxon>
        <taxon>Pentapetalae</taxon>
        <taxon>asterids</taxon>
        <taxon>lamiids</taxon>
        <taxon>Lamiales</taxon>
        <taxon>Oleaceae</taxon>
        <taxon>Forsythieae</taxon>
        <taxon>Abeliophyllum</taxon>
    </lineage>
</organism>
<sequence>MEIKEAEKIVIAKPVASRPDFSSFRSFTELLAGAIDASPHNALSETAVAAIKPRTMRFKPAGNHNFLRMDSFEAELSGSEDSHPSDNVLKSDITSSVIYKPIAKLVSKSTISVLANLADSAEMLVNLDIPWVILGHSERRALLNESNENGFPIGLMLFWLTSLSGLLERGRLLLLLRFRK</sequence>
<evidence type="ECO:0000256" key="2">
    <source>
        <dbReference type="ARBA" id="ARBA00011738"/>
    </source>
</evidence>
<keyword evidence="3" id="KW-0413">Isomerase</keyword>